<dbReference type="GO" id="GO:0015074">
    <property type="term" value="P:DNA integration"/>
    <property type="evidence" value="ECO:0007669"/>
    <property type="project" value="InterPro"/>
</dbReference>
<evidence type="ECO:0000259" key="1">
    <source>
        <dbReference type="PROSITE" id="PS50994"/>
    </source>
</evidence>
<organism evidence="2 3">
    <name type="scientific">Nephila pilipes</name>
    <name type="common">Giant wood spider</name>
    <name type="synonym">Nephila maculata</name>
    <dbReference type="NCBI Taxonomy" id="299642"/>
    <lineage>
        <taxon>Eukaryota</taxon>
        <taxon>Metazoa</taxon>
        <taxon>Ecdysozoa</taxon>
        <taxon>Arthropoda</taxon>
        <taxon>Chelicerata</taxon>
        <taxon>Arachnida</taxon>
        <taxon>Araneae</taxon>
        <taxon>Araneomorphae</taxon>
        <taxon>Entelegynae</taxon>
        <taxon>Araneoidea</taxon>
        <taxon>Nephilidae</taxon>
        <taxon>Nephila</taxon>
    </lineage>
</organism>
<dbReference type="PROSITE" id="PS50994">
    <property type="entry name" value="INTEGRASE"/>
    <property type="match status" value="1"/>
</dbReference>
<dbReference type="OrthoDB" id="6366591at2759"/>
<keyword evidence="3" id="KW-1185">Reference proteome</keyword>
<feature type="domain" description="Integrase catalytic" evidence="1">
    <location>
        <begin position="1"/>
        <end position="115"/>
    </location>
</feature>
<evidence type="ECO:0000313" key="3">
    <source>
        <dbReference type="Proteomes" id="UP000887013"/>
    </source>
</evidence>
<dbReference type="InterPro" id="IPR012337">
    <property type="entry name" value="RNaseH-like_sf"/>
</dbReference>
<dbReference type="SUPFAM" id="SSF53098">
    <property type="entry name" value="Ribonuclease H-like"/>
    <property type="match status" value="1"/>
</dbReference>
<evidence type="ECO:0000313" key="2">
    <source>
        <dbReference type="EMBL" id="GFU43164.1"/>
    </source>
</evidence>
<dbReference type="InterPro" id="IPR036397">
    <property type="entry name" value="RNaseH_sf"/>
</dbReference>
<dbReference type="Gene3D" id="3.30.420.10">
    <property type="entry name" value="Ribonuclease H-like superfamily/Ribonuclease H"/>
    <property type="match status" value="1"/>
</dbReference>
<gene>
    <name evidence="2" type="ORF">NPIL_394081</name>
</gene>
<dbReference type="EMBL" id="BMAW01036239">
    <property type="protein sequence ID" value="GFU43164.1"/>
    <property type="molecule type" value="Genomic_DNA"/>
</dbReference>
<comment type="caution">
    <text evidence="2">The sequence shown here is derived from an EMBL/GenBank/DDBJ whole genome shotgun (WGS) entry which is preliminary data.</text>
</comment>
<dbReference type="AlphaFoldDB" id="A0A8X6QXM3"/>
<dbReference type="Proteomes" id="UP000887013">
    <property type="component" value="Unassembled WGS sequence"/>
</dbReference>
<name>A0A8X6QXM3_NEPPI</name>
<accession>A0A8X6QXM3</accession>
<proteinExistence type="predicted"/>
<reference evidence="2" key="1">
    <citation type="submission" date="2020-08" db="EMBL/GenBank/DDBJ databases">
        <title>Multicomponent nature underlies the extraordinary mechanical properties of spider dragline silk.</title>
        <authorList>
            <person name="Kono N."/>
            <person name="Nakamura H."/>
            <person name="Mori M."/>
            <person name="Yoshida Y."/>
            <person name="Ohtoshi R."/>
            <person name="Malay A.D."/>
            <person name="Moran D.A.P."/>
            <person name="Tomita M."/>
            <person name="Numata K."/>
            <person name="Arakawa K."/>
        </authorList>
    </citation>
    <scope>NUCLEOTIDE SEQUENCE</scope>
</reference>
<dbReference type="InterPro" id="IPR001584">
    <property type="entry name" value="Integrase_cat-core"/>
</dbReference>
<dbReference type="GO" id="GO:0003676">
    <property type="term" value="F:nucleic acid binding"/>
    <property type="evidence" value="ECO:0007669"/>
    <property type="project" value="InterPro"/>
</dbReference>
<protein>
    <recommendedName>
        <fullName evidence="1">Integrase catalytic domain-containing protein</fullName>
    </recommendedName>
</protein>
<sequence>MIDNATLYVFALSSTYLASYTVTDALYHNIILGYAPLSMYLSDKKTMCIYCAPYLTVFAKIWIKQSMTPTYSPQANRTIERSNRIIGSTLNKLIGKNPEIWDLLLPNDLLEINAT</sequence>